<protein>
    <submittedName>
        <fullName evidence="3">Uncharacterized protein</fullName>
    </submittedName>
</protein>
<sequence length="207" mass="23650">MLMRESPTKTPTQAPTQTSAETEFNKETAIPVKSLIKLTAEESFSIKTEIPTETNIIQIDREEDEVSRTDTTVPMTMAKTTSSLTPLSKNLSYSQYELDWDKGEEYGAKAALVKTLSMKDMSQIEDNDESKMIPPKYHHKRDYWREHPSNSKDRQKKIEWAGALKQDQLRKEDLEGKQPPTADSDRMIDELTTSQQAEVAIVQQKPQ</sequence>
<name>A0A915LDB9_ROMCU</name>
<evidence type="ECO:0000313" key="3">
    <source>
        <dbReference type="WBParaSite" id="nRc.2.0.1.t48323-RA"/>
    </source>
</evidence>
<organism evidence="2 3">
    <name type="scientific">Romanomermis culicivorax</name>
    <name type="common">Nematode worm</name>
    <dbReference type="NCBI Taxonomy" id="13658"/>
    <lineage>
        <taxon>Eukaryota</taxon>
        <taxon>Metazoa</taxon>
        <taxon>Ecdysozoa</taxon>
        <taxon>Nematoda</taxon>
        <taxon>Enoplea</taxon>
        <taxon>Dorylaimia</taxon>
        <taxon>Mermithida</taxon>
        <taxon>Mermithoidea</taxon>
        <taxon>Mermithidae</taxon>
        <taxon>Romanomermis</taxon>
    </lineage>
</organism>
<feature type="region of interest" description="Disordered" evidence="1">
    <location>
        <begin position="124"/>
        <end position="207"/>
    </location>
</feature>
<proteinExistence type="predicted"/>
<keyword evidence="2" id="KW-1185">Reference proteome</keyword>
<evidence type="ECO:0000256" key="1">
    <source>
        <dbReference type="SAM" id="MobiDB-lite"/>
    </source>
</evidence>
<dbReference type="WBParaSite" id="nRc.2.0.1.t48323-RA">
    <property type="protein sequence ID" value="nRc.2.0.1.t48323-RA"/>
    <property type="gene ID" value="nRc.2.0.1.g48323"/>
</dbReference>
<reference evidence="3" key="1">
    <citation type="submission" date="2022-11" db="UniProtKB">
        <authorList>
            <consortium name="WormBaseParasite"/>
        </authorList>
    </citation>
    <scope>IDENTIFICATION</scope>
</reference>
<dbReference type="AlphaFoldDB" id="A0A915LDB9"/>
<feature type="compositionally biased region" description="Basic and acidic residues" evidence="1">
    <location>
        <begin position="143"/>
        <end position="159"/>
    </location>
</feature>
<feature type="compositionally biased region" description="Basic and acidic residues" evidence="1">
    <location>
        <begin position="167"/>
        <end position="176"/>
    </location>
</feature>
<accession>A0A915LDB9</accession>
<dbReference type="Proteomes" id="UP000887565">
    <property type="component" value="Unplaced"/>
</dbReference>
<feature type="compositionally biased region" description="Low complexity" evidence="1">
    <location>
        <begin position="8"/>
        <end position="22"/>
    </location>
</feature>
<feature type="region of interest" description="Disordered" evidence="1">
    <location>
        <begin position="1"/>
        <end position="25"/>
    </location>
</feature>
<evidence type="ECO:0000313" key="2">
    <source>
        <dbReference type="Proteomes" id="UP000887565"/>
    </source>
</evidence>